<dbReference type="SUPFAM" id="SSF158745">
    <property type="entry name" value="LanC-like"/>
    <property type="match status" value="1"/>
</dbReference>
<dbReference type="Gene3D" id="1.50.10.20">
    <property type="match status" value="1"/>
</dbReference>
<feature type="binding site" evidence="1">
    <location>
        <position position="359"/>
    </location>
    <ligand>
        <name>Zn(2+)</name>
        <dbReference type="ChEBI" id="CHEBI:29105"/>
    </ligand>
</feature>
<dbReference type="GO" id="GO:0046872">
    <property type="term" value="F:metal ion binding"/>
    <property type="evidence" value="ECO:0007669"/>
    <property type="project" value="UniProtKB-KW"/>
</dbReference>
<dbReference type="PRINTS" id="PR01955">
    <property type="entry name" value="LANCFRANKIA"/>
</dbReference>
<sequence>MRTLAELPDEARLPDRALEIAHAVGDRLREPEAVADIAREAFAAAPPGLMLPGWQPASVLLGHAGVALLHTHRAARGDAVWARAAHAHLAAAAAGVARHGPAAAGDLILPARLHARVSGGYAKLLARSTAAHASFTEAGVRRLAARLAHSGPGLSYLEYDAVAGLARQGRLLLLAADGGDERAAHVLAEVLALFAGLARPVRVGGREVPGWWCDPGRYVVPRDRDAFPRGDLNVGVAHGISGPLALLSLADLAGHRVPGGPEAIRTITDWVLGKEHTDQWGAYWPGRLSYEEETGQAPVEAARTARAGWCYGASGIAGSLHLAGRALGDIKVRARAADAVRAALRRPVPASMEHDPGLCHGRAGLVQAGLRMVAETGDPELWDGVDRAVRGLVDCFDESAAFGFRQYVEHVPGAGAPGNDGGPGAAHLLDSPALLDGAAGAALALASYADVRRGRTLGPDAGAWDAALLMS</sequence>
<proteinExistence type="predicted"/>
<feature type="binding site" evidence="1">
    <location>
        <position position="360"/>
    </location>
    <ligand>
        <name>Zn(2+)</name>
        <dbReference type="ChEBI" id="CHEBI:29105"/>
    </ligand>
</feature>
<dbReference type="RefSeq" id="WP_098241247.1">
    <property type="nucleotide sequence ID" value="NZ_CP022685.1"/>
</dbReference>
<organism evidence="2 3">
    <name type="scientific">Streptomyces formicae</name>
    <dbReference type="NCBI Taxonomy" id="1616117"/>
    <lineage>
        <taxon>Bacteria</taxon>
        <taxon>Bacillati</taxon>
        <taxon>Actinomycetota</taxon>
        <taxon>Actinomycetes</taxon>
        <taxon>Kitasatosporales</taxon>
        <taxon>Streptomycetaceae</taxon>
        <taxon>Streptomyces</taxon>
    </lineage>
</organism>
<accession>A0A291Q3Q7</accession>
<dbReference type="Proteomes" id="UP000221011">
    <property type="component" value="Chromosome"/>
</dbReference>
<dbReference type="PRINTS" id="PR01950">
    <property type="entry name" value="LANCSUPER"/>
</dbReference>
<gene>
    <name evidence="2" type="ORF">KY5_1224c</name>
</gene>
<dbReference type="Pfam" id="PF05147">
    <property type="entry name" value="LANC_like"/>
    <property type="match status" value="1"/>
</dbReference>
<keyword evidence="1" id="KW-0862">Zinc</keyword>
<feature type="binding site" evidence="1">
    <location>
        <position position="310"/>
    </location>
    <ligand>
        <name>Zn(2+)</name>
        <dbReference type="ChEBI" id="CHEBI:29105"/>
    </ligand>
</feature>
<reference evidence="2 3" key="1">
    <citation type="submission" date="2017-08" db="EMBL/GenBank/DDBJ databases">
        <title>Complete Genome Sequence of Streptomyces formicae KY5, the formicamycin producer.</title>
        <authorList>
            <person name="Holmes N.A."/>
            <person name="Devine R."/>
            <person name="Qin Z."/>
            <person name="Seipke R.F."/>
            <person name="Wilkinson B."/>
            <person name="Hutchings M.I."/>
        </authorList>
    </citation>
    <scope>NUCLEOTIDE SEQUENCE [LARGE SCALE GENOMIC DNA]</scope>
    <source>
        <strain evidence="2 3">KY5</strain>
    </source>
</reference>
<evidence type="ECO:0000313" key="3">
    <source>
        <dbReference type="Proteomes" id="UP000221011"/>
    </source>
</evidence>
<evidence type="ECO:0000313" key="2">
    <source>
        <dbReference type="EMBL" id="ATL26242.1"/>
    </source>
</evidence>
<dbReference type="EMBL" id="CP022685">
    <property type="protein sequence ID" value="ATL26242.1"/>
    <property type="molecule type" value="Genomic_DNA"/>
</dbReference>
<dbReference type="SMART" id="SM01260">
    <property type="entry name" value="LANC_like"/>
    <property type="match status" value="1"/>
</dbReference>
<keyword evidence="1" id="KW-0479">Metal-binding</keyword>
<name>A0A291Q3Q7_9ACTN</name>
<dbReference type="KEGG" id="sfk:KY5_1224c"/>
<dbReference type="GO" id="GO:0031179">
    <property type="term" value="P:peptide modification"/>
    <property type="evidence" value="ECO:0007669"/>
    <property type="project" value="InterPro"/>
</dbReference>
<keyword evidence="3" id="KW-1185">Reference proteome</keyword>
<dbReference type="AlphaFoldDB" id="A0A291Q3Q7"/>
<protein>
    <submittedName>
        <fullName evidence="2">Lanthionine biosynthesis cyclase LanC</fullName>
    </submittedName>
</protein>
<dbReference type="InterPro" id="IPR007822">
    <property type="entry name" value="LANC-like"/>
</dbReference>
<evidence type="ECO:0000256" key="1">
    <source>
        <dbReference type="PIRSR" id="PIRSR607822-1"/>
    </source>
</evidence>